<keyword evidence="2" id="KW-1185">Reference proteome</keyword>
<accession>A0ACB9FZI4</accession>
<name>A0ACB9FZI4_9ASTR</name>
<reference evidence="1 2" key="2">
    <citation type="journal article" date="2022" name="Mol. Ecol. Resour.">
        <title>The genomes of chicory, endive, great burdock and yacon provide insights into Asteraceae paleo-polyploidization history and plant inulin production.</title>
        <authorList>
            <person name="Fan W."/>
            <person name="Wang S."/>
            <person name="Wang H."/>
            <person name="Wang A."/>
            <person name="Jiang F."/>
            <person name="Liu H."/>
            <person name="Zhao H."/>
            <person name="Xu D."/>
            <person name="Zhang Y."/>
        </authorList>
    </citation>
    <scope>NUCLEOTIDE SEQUENCE [LARGE SCALE GENOMIC DNA]</scope>
    <source>
        <strain evidence="2">cv. Yunnan</strain>
        <tissue evidence="1">Leaves</tissue>
    </source>
</reference>
<gene>
    <name evidence="1" type="ORF">L1987_45982</name>
</gene>
<comment type="caution">
    <text evidence="1">The sequence shown here is derived from an EMBL/GenBank/DDBJ whole genome shotgun (WGS) entry which is preliminary data.</text>
</comment>
<protein>
    <submittedName>
        <fullName evidence="1">Uncharacterized protein</fullName>
    </submittedName>
</protein>
<reference evidence="2" key="1">
    <citation type="journal article" date="2022" name="Mol. Ecol. Resour.">
        <title>The genomes of chicory, endive, great burdock and yacon provide insights into Asteraceae palaeo-polyploidization history and plant inulin production.</title>
        <authorList>
            <person name="Fan W."/>
            <person name="Wang S."/>
            <person name="Wang H."/>
            <person name="Wang A."/>
            <person name="Jiang F."/>
            <person name="Liu H."/>
            <person name="Zhao H."/>
            <person name="Xu D."/>
            <person name="Zhang Y."/>
        </authorList>
    </citation>
    <scope>NUCLEOTIDE SEQUENCE [LARGE SCALE GENOMIC DNA]</scope>
    <source>
        <strain evidence="2">cv. Yunnan</strain>
    </source>
</reference>
<evidence type="ECO:0000313" key="2">
    <source>
        <dbReference type="Proteomes" id="UP001056120"/>
    </source>
</evidence>
<dbReference type="Proteomes" id="UP001056120">
    <property type="component" value="Linkage Group LG15"/>
</dbReference>
<proteinExistence type="predicted"/>
<dbReference type="EMBL" id="CM042032">
    <property type="protein sequence ID" value="KAI3776210.1"/>
    <property type="molecule type" value="Genomic_DNA"/>
</dbReference>
<organism evidence="1 2">
    <name type="scientific">Smallanthus sonchifolius</name>
    <dbReference type="NCBI Taxonomy" id="185202"/>
    <lineage>
        <taxon>Eukaryota</taxon>
        <taxon>Viridiplantae</taxon>
        <taxon>Streptophyta</taxon>
        <taxon>Embryophyta</taxon>
        <taxon>Tracheophyta</taxon>
        <taxon>Spermatophyta</taxon>
        <taxon>Magnoliopsida</taxon>
        <taxon>eudicotyledons</taxon>
        <taxon>Gunneridae</taxon>
        <taxon>Pentapetalae</taxon>
        <taxon>asterids</taxon>
        <taxon>campanulids</taxon>
        <taxon>Asterales</taxon>
        <taxon>Asteraceae</taxon>
        <taxon>Asteroideae</taxon>
        <taxon>Heliantheae alliance</taxon>
        <taxon>Millerieae</taxon>
        <taxon>Smallanthus</taxon>
    </lineage>
</organism>
<sequence>MNSQKCKPSCAGETEKKKGENAARWGSDADEGCFFDDDGGSDNDVGCFADDERGSDAGEGCFADDDEVPLVIEGASSRVGEEVMISLAEMMKNRDTRNAESLHRLFQDVLDNLSYMILSNCKVHMGPVHGQSCQRRGLVHSHSCGRRDLFHGQIYGPGCGRPVQFKGARPEPTVLQQSNGYDCGAFVLLFVEYFIKHAPERLKMEHLTMVPVDCCLPL</sequence>
<evidence type="ECO:0000313" key="1">
    <source>
        <dbReference type="EMBL" id="KAI3776210.1"/>
    </source>
</evidence>